<evidence type="ECO:0000313" key="4">
    <source>
        <dbReference type="Proteomes" id="UP000076858"/>
    </source>
</evidence>
<protein>
    <recommendedName>
        <fullName evidence="5">Reverse transcriptase domain-containing protein</fullName>
    </recommendedName>
</protein>
<dbReference type="Proteomes" id="UP000076858">
    <property type="component" value="Unassembled WGS sequence"/>
</dbReference>
<dbReference type="Gene3D" id="3.60.10.10">
    <property type="entry name" value="Endonuclease/exonuclease/phosphatase"/>
    <property type="match status" value="1"/>
</dbReference>
<reference evidence="3 4" key="1">
    <citation type="submission" date="2016-03" db="EMBL/GenBank/DDBJ databases">
        <title>EvidentialGene: Evidence-directed Construction of Genes on Genomes.</title>
        <authorList>
            <person name="Gilbert D.G."/>
            <person name="Choi J.-H."/>
            <person name="Mockaitis K."/>
            <person name="Colbourne J."/>
            <person name="Pfrender M."/>
        </authorList>
    </citation>
    <scope>NUCLEOTIDE SEQUENCE [LARGE SCALE GENOMIC DNA]</scope>
    <source>
        <strain evidence="3 4">Xinb3</strain>
        <tissue evidence="3">Complete organism</tissue>
    </source>
</reference>
<comment type="caution">
    <text evidence="3">The sequence shown here is derived from an EMBL/GenBank/DDBJ whole genome shotgun (WGS) entry which is preliminary data.</text>
</comment>
<dbReference type="InterPro" id="IPR000477">
    <property type="entry name" value="RT_dom"/>
</dbReference>
<dbReference type="SUPFAM" id="SSF56672">
    <property type="entry name" value="DNA/RNA polymerases"/>
    <property type="match status" value="1"/>
</dbReference>
<gene>
    <name evidence="3" type="ORF">APZ42_024970</name>
</gene>
<evidence type="ECO:0000313" key="3">
    <source>
        <dbReference type="EMBL" id="KZS10535.1"/>
    </source>
</evidence>
<evidence type="ECO:0000259" key="1">
    <source>
        <dbReference type="Pfam" id="PF00078"/>
    </source>
</evidence>
<dbReference type="GO" id="GO:0003824">
    <property type="term" value="F:catalytic activity"/>
    <property type="evidence" value="ECO:0007669"/>
    <property type="project" value="InterPro"/>
</dbReference>
<feature type="domain" description="Endonuclease/exonuclease/phosphatase" evidence="2">
    <location>
        <begin position="142"/>
        <end position="221"/>
    </location>
</feature>
<keyword evidence="4" id="KW-1185">Reference proteome</keyword>
<dbReference type="PANTHER" id="PTHR36688">
    <property type="entry name" value="ENDO/EXONUCLEASE/PHOSPHATASE DOMAIN-CONTAINING PROTEIN"/>
    <property type="match status" value="1"/>
</dbReference>
<evidence type="ECO:0008006" key="5">
    <source>
        <dbReference type="Google" id="ProtNLM"/>
    </source>
</evidence>
<dbReference type="InterPro" id="IPR052560">
    <property type="entry name" value="RdDP_mobile_element"/>
</dbReference>
<feature type="domain" description="Reverse transcriptase" evidence="1">
    <location>
        <begin position="427"/>
        <end position="542"/>
    </location>
</feature>
<dbReference type="InterPro" id="IPR005135">
    <property type="entry name" value="Endo/exonuclease/phosphatase"/>
</dbReference>
<evidence type="ECO:0000259" key="2">
    <source>
        <dbReference type="Pfam" id="PF14529"/>
    </source>
</evidence>
<sequence>MEPKHLKEIVTRCSVLLANGPTTWTQLTMTNRPTNMTTPTNFKCTQWNARGLTKAKLEVFRNFLSSVKPDIVLLSKTHWNNSFNIKFNSYHVLKKNRPDRQGGGVAILVNKHLTFSQLHLNLTATVEAIGVSVMSTTSSPTEFISIYVPKGDCEVHEMEYLFNRRNATVVGGDFNAHQSMWESSAQTNKAGRSVYEALLNSHNMCLITPFDLGTRIDPSTGNTRPSTLPLHPQDWCKAPLSTVLRTEWRKADALKKKCIISAKREAWSSFLNNLDPQKQPQVWSFVKGMLGKGSNLSPDGTTIKVGETTYSTPKEKAELFVDLFSSAYPSQIPEDCRFQSVINSKMSDSCPNVLNEPITTEEIDKCRLNSKSRAVGIDLIHNSMLRNLSKRNKCHLRQLFNILLSSGHVPHQWKQSIVIPLLKPNKKANDPSAYRPISLTSCLCKALERVIANRLHWFLESKAKFNRQQAGFRRGCCTAGHIIQLETDIKLSFTKRQSTVAVFLDLAKVYDTVWAQGSLFKSARLGITGPTLTWIKEFITGRSMCIMLSDFPSHPSPTKTLLYADDVTLYTTKRSPADAEITLQPALDKIYRWSRKWKFNFAPAKSSTVIFTRSYKPGADPLLFLNGHRIPTCPSVKFLGVWFDQKLLWKTQIEQVTKHCQNLKKLFTIIANTKHGPPIQTILLLFKSLVRSKIDFGLIAYGNASKTNLEKINVVCKSIVRNILGSRKSIPTEMLYAESCLEPIAVRRGWLTSKYIINLGHKPNNPMYDSSPAIKTITSVDPAKNEAITDIRELIGRLKSSGTRTTLAWIPSHVGIEENGTGTRTEKSQSAYIGYAQDITT</sequence>
<dbReference type="Pfam" id="PF14529">
    <property type="entry name" value="Exo_endo_phos_2"/>
    <property type="match status" value="1"/>
</dbReference>
<organism evidence="3 4">
    <name type="scientific">Daphnia magna</name>
    <dbReference type="NCBI Taxonomy" id="35525"/>
    <lineage>
        <taxon>Eukaryota</taxon>
        <taxon>Metazoa</taxon>
        <taxon>Ecdysozoa</taxon>
        <taxon>Arthropoda</taxon>
        <taxon>Crustacea</taxon>
        <taxon>Branchiopoda</taxon>
        <taxon>Diplostraca</taxon>
        <taxon>Cladocera</taxon>
        <taxon>Anomopoda</taxon>
        <taxon>Daphniidae</taxon>
        <taxon>Daphnia</taxon>
    </lineage>
</organism>
<dbReference type="EMBL" id="LRGB01001776">
    <property type="protein sequence ID" value="KZS10535.1"/>
    <property type="molecule type" value="Genomic_DNA"/>
</dbReference>
<dbReference type="SUPFAM" id="SSF56219">
    <property type="entry name" value="DNase I-like"/>
    <property type="match status" value="1"/>
</dbReference>
<dbReference type="InterPro" id="IPR036691">
    <property type="entry name" value="Endo/exonu/phosph_ase_sf"/>
</dbReference>
<accession>A0A164TKP2</accession>
<dbReference type="AlphaFoldDB" id="A0A164TKP2"/>
<proteinExistence type="predicted"/>
<name>A0A164TKP2_9CRUS</name>
<dbReference type="CDD" id="cd01650">
    <property type="entry name" value="RT_nLTR_like"/>
    <property type="match status" value="1"/>
</dbReference>
<dbReference type="Pfam" id="PF00078">
    <property type="entry name" value="RVT_1"/>
    <property type="match status" value="1"/>
</dbReference>
<dbReference type="OrthoDB" id="6381824at2759"/>
<dbReference type="InterPro" id="IPR043502">
    <property type="entry name" value="DNA/RNA_pol_sf"/>
</dbReference>
<dbReference type="PANTHER" id="PTHR36688:SF2">
    <property type="entry name" value="ENDONUCLEASE_EXONUCLEASE_PHOSPHATASE DOMAIN-CONTAINING PROTEIN"/>
    <property type="match status" value="1"/>
</dbReference>
<dbReference type="GO" id="GO:0071897">
    <property type="term" value="P:DNA biosynthetic process"/>
    <property type="evidence" value="ECO:0007669"/>
    <property type="project" value="UniProtKB-ARBA"/>
</dbReference>